<keyword evidence="3" id="KW-1185">Reference proteome</keyword>
<keyword evidence="1" id="KW-0732">Signal</keyword>
<proteinExistence type="predicted"/>
<dbReference type="EMBL" id="KB932226">
    <property type="protein sequence ID" value="KCV67386.1"/>
    <property type="molecule type" value="Genomic_DNA"/>
</dbReference>
<gene>
    <name evidence="2" type="ORF">H696_06190</name>
</gene>
<name>A0A058YZS8_FONAL</name>
<dbReference type="AlphaFoldDB" id="A0A058YZS8"/>
<evidence type="ECO:0000313" key="2">
    <source>
        <dbReference type="EMBL" id="KCV67386.1"/>
    </source>
</evidence>
<reference evidence="2" key="1">
    <citation type="submission" date="2013-04" db="EMBL/GenBank/DDBJ databases">
        <title>The Genome Sequence of Fonticula alba ATCC 38817.</title>
        <authorList>
            <consortium name="The Broad Institute Genomics Platform"/>
            <person name="Russ C."/>
            <person name="Cuomo C."/>
            <person name="Burger G."/>
            <person name="Gray M.W."/>
            <person name="Holland P.W.H."/>
            <person name="King N."/>
            <person name="Lang F.B.F."/>
            <person name="Roger A.J."/>
            <person name="Ruiz-Trillo I."/>
            <person name="Brown M."/>
            <person name="Walker B."/>
            <person name="Young S."/>
            <person name="Zeng Q."/>
            <person name="Gargeya S."/>
            <person name="Fitzgerald M."/>
            <person name="Haas B."/>
            <person name="Abouelleil A."/>
            <person name="Allen A.W."/>
            <person name="Alvarado L."/>
            <person name="Arachchi H.M."/>
            <person name="Berlin A.M."/>
            <person name="Chapman S.B."/>
            <person name="Gainer-Dewar J."/>
            <person name="Goldberg J."/>
            <person name="Griggs A."/>
            <person name="Gujja S."/>
            <person name="Hansen M."/>
            <person name="Howarth C."/>
            <person name="Imamovic A."/>
            <person name="Ireland A."/>
            <person name="Larimer J."/>
            <person name="McCowan C."/>
            <person name="Murphy C."/>
            <person name="Pearson M."/>
            <person name="Poon T.W."/>
            <person name="Priest M."/>
            <person name="Roberts A."/>
            <person name="Saif S."/>
            <person name="Shea T."/>
            <person name="Sisk P."/>
            <person name="Sykes S."/>
            <person name="Wortman J."/>
            <person name="Nusbaum C."/>
            <person name="Birren B."/>
        </authorList>
    </citation>
    <scope>NUCLEOTIDE SEQUENCE [LARGE SCALE GENOMIC DNA]</scope>
    <source>
        <strain evidence="2">ATCC 38817</strain>
    </source>
</reference>
<accession>A0A058YZS8</accession>
<organism evidence="2">
    <name type="scientific">Fonticula alba</name>
    <name type="common">Slime mold</name>
    <dbReference type="NCBI Taxonomy" id="691883"/>
    <lineage>
        <taxon>Eukaryota</taxon>
        <taxon>Rotosphaerida</taxon>
        <taxon>Fonticulaceae</taxon>
        <taxon>Fonticula</taxon>
    </lineage>
</organism>
<evidence type="ECO:0000313" key="3">
    <source>
        <dbReference type="Proteomes" id="UP000030693"/>
    </source>
</evidence>
<evidence type="ECO:0000256" key="1">
    <source>
        <dbReference type="SAM" id="SignalP"/>
    </source>
</evidence>
<feature type="signal peptide" evidence="1">
    <location>
        <begin position="1"/>
        <end position="30"/>
    </location>
</feature>
<sequence>MSRRRGWVLPPLGVLLLGILLLFGGGGARAAPVGPAVLLHRTLLPVDAAGDPAGAGRVLSLFAGQAAVRSTADAEHRALLFGQSAADFVGFDDARVGSVFGPDPEAILPAAPSGVANFRAAAWPGPGGPRLVGFGTNRLAFLTGPGAWDVGQMVLGVFQDGGYAEHRTGVFSFGAKVKVLPAGEDSFAILSGRNLMTCYAPWGGPFEPGGHLAVGRVVDGVVARLAAGWPRSRAVLLADGQIEVCLGVDPCGVQCAGAAYEVALPAGAPGGGRFPHPTLFEEPEVTPWLVYLPPAGQDPAAGRAWRLTLGPDGQAAGWQALILPPGPSLEGMRMVRLRVGPGGAPRWVLADGHAYLSAGDFHCAGVDGTIECDDPAAVEAGAERQPAGFRCAPGRALSPLALAGSLCAGCADGHFFVDAAGPGAWVVPSVGLCRAWPCLLGRCAV</sequence>
<evidence type="ECO:0008006" key="4">
    <source>
        <dbReference type="Google" id="ProtNLM"/>
    </source>
</evidence>
<dbReference type="GeneID" id="20530915"/>
<feature type="chain" id="PRO_5001570564" description="PPIase cyclophilin-type domain-containing protein" evidence="1">
    <location>
        <begin position="31"/>
        <end position="445"/>
    </location>
</feature>
<protein>
    <recommendedName>
        <fullName evidence="4">PPIase cyclophilin-type domain-containing protein</fullName>
    </recommendedName>
</protein>
<dbReference type="RefSeq" id="XP_009498209.1">
    <property type="nucleotide sequence ID" value="XM_009499934.1"/>
</dbReference>
<dbReference type="Proteomes" id="UP000030693">
    <property type="component" value="Unassembled WGS sequence"/>
</dbReference>